<dbReference type="EMBL" id="MZ130485">
    <property type="protein sequence ID" value="QWM90088.1"/>
    <property type="molecule type" value="Genomic_DNA"/>
</dbReference>
<protein>
    <submittedName>
        <fullName evidence="5">Uracil-DNA glycosylase</fullName>
    </submittedName>
</protein>
<dbReference type="SMART" id="SM00986">
    <property type="entry name" value="UDG"/>
    <property type="match status" value="1"/>
</dbReference>
<dbReference type="SMART" id="SM00987">
    <property type="entry name" value="UreE_C"/>
    <property type="match status" value="1"/>
</dbReference>
<dbReference type="InterPro" id="IPR002043">
    <property type="entry name" value="UDG_fam1"/>
</dbReference>
<dbReference type="SUPFAM" id="SSF52141">
    <property type="entry name" value="Uracil-DNA glycosylase-like"/>
    <property type="match status" value="1"/>
</dbReference>
<dbReference type="Pfam" id="PF03167">
    <property type="entry name" value="UDG"/>
    <property type="match status" value="1"/>
</dbReference>
<gene>
    <name evidence="5" type="primary">gp_22753</name>
</gene>
<evidence type="ECO:0000256" key="2">
    <source>
        <dbReference type="ARBA" id="ARBA00022801"/>
    </source>
</evidence>
<keyword evidence="3" id="KW-0234">DNA repair</keyword>
<proteinExistence type="predicted"/>
<evidence type="ECO:0000313" key="5">
    <source>
        <dbReference type="EMBL" id="QWM90088.1"/>
    </source>
</evidence>
<dbReference type="PANTHER" id="PTHR11264">
    <property type="entry name" value="URACIL-DNA GLYCOSYLASE"/>
    <property type="match status" value="1"/>
</dbReference>
<accession>A0AAE7V472</accession>
<organism evidence="5 6">
    <name type="scientific">uncultured phage cr18_1</name>
    <dbReference type="NCBI Taxonomy" id="2986407"/>
    <lineage>
        <taxon>Viruses</taxon>
        <taxon>Duplodnaviria</taxon>
        <taxon>Heunggongvirae</taxon>
        <taxon>Uroviricota</taxon>
        <taxon>Caudoviricetes</taxon>
        <taxon>Crassvirales</taxon>
        <taxon>Steigviridae</taxon>
        <taxon>Asinivirinae</taxon>
        <taxon>Lebriduvirus</taxon>
        <taxon>Lebriduvirus gastrointestinalis</taxon>
    </lineage>
</organism>
<evidence type="ECO:0000313" key="6">
    <source>
        <dbReference type="Proteomes" id="UP000827799"/>
    </source>
</evidence>
<dbReference type="InterPro" id="IPR005122">
    <property type="entry name" value="Uracil-DNA_glycosylase-like"/>
</dbReference>
<evidence type="ECO:0000256" key="1">
    <source>
        <dbReference type="ARBA" id="ARBA00022763"/>
    </source>
</evidence>
<evidence type="ECO:0000256" key="3">
    <source>
        <dbReference type="ARBA" id="ARBA00023204"/>
    </source>
</evidence>
<dbReference type="CDD" id="cd10027">
    <property type="entry name" value="UDG-F1-like"/>
    <property type="match status" value="1"/>
</dbReference>
<dbReference type="Proteomes" id="UP000827799">
    <property type="component" value="Segment"/>
</dbReference>
<dbReference type="KEGG" id="vg:75691975"/>
<dbReference type="Gene3D" id="3.40.470.10">
    <property type="entry name" value="Uracil-DNA glycosylase-like domain"/>
    <property type="match status" value="1"/>
</dbReference>
<feature type="domain" description="Uracil-DNA glycosylase-like" evidence="4">
    <location>
        <begin position="46"/>
        <end position="210"/>
    </location>
</feature>
<dbReference type="GeneID" id="75691975"/>
<reference evidence="5 6" key="1">
    <citation type="submission" date="2021-04" db="EMBL/GenBank/DDBJ databases">
        <authorList>
            <person name="Shkoporov A.N."/>
            <person name="Stockdale S.R."/>
            <person name="Guerin E."/>
            <person name="Ross R.P."/>
            <person name="Hill C."/>
        </authorList>
    </citation>
    <scope>NUCLEOTIDE SEQUENCE [LARGE SCALE GENOMIC DNA]</scope>
    <source>
        <strain evidence="6">cr18_1</strain>
    </source>
</reference>
<dbReference type="RefSeq" id="YP_010359660.1">
    <property type="nucleotide sequence ID" value="NC_062775.1"/>
</dbReference>
<sequence length="223" mass="25324">MSLEEYFGDWIRVINQKELNTVIGTMNRIYSSKKVCPAAENVFRAFGLCPYNELKVVFVGQDPYPQKDVATGILFGNRADVPEDELSPSLKVVKEAAVNFEIPHNSIIFDQTLESWARQGILMINSALTVEMNKVGSHTMLWRPFISSLLKNISETNPGLIYVLFGSQAGTFQPYIKTGTVIKVPHPAYNARTETKMNPELFTDINRELKSKYGTTIKWYQEY</sequence>
<keyword evidence="1" id="KW-0227">DNA damage</keyword>
<name>A0AAE7V472_9CAUD</name>
<keyword evidence="2" id="KW-0378">Hydrolase</keyword>
<dbReference type="InterPro" id="IPR036895">
    <property type="entry name" value="Uracil-DNA_glycosylase-like_sf"/>
</dbReference>
<keyword evidence="6" id="KW-1185">Reference proteome</keyword>
<dbReference type="GO" id="GO:0004844">
    <property type="term" value="F:uracil DNA N-glycosylase activity"/>
    <property type="evidence" value="ECO:0007669"/>
    <property type="project" value="InterPro"/>
</dbReference>
<dbReference type="PANTHER" id="PTHR11264:SF8">
    <property type="entry name" value="URACIL-DNA GLYCOSYLASE-LIKE DOMAIN-CONTAINING PROTEIN"/>
    <property type="match status" value="1"/>
</dbReference>
<dbReference type="GO" id="GO:0097510">
    <property type="term" value="P:base-excision repair, AP site formation via deaminated base removal"/>
    <property type="evidence" value="ECO:0007669"/>
    <property type="project" value="TreeGrafter"/>
</dbReference>
<evidence type="ECO:0000259" key="4">
    <source>
        <dbReference type="SMART" id="SM00986"/>
    </source>
</evidence>